<reference evidence="2 3" key="1">
    <citation type="submission" date="2024-04" db="EMBL/GenBank/DDBJ databases">
        <authorList>
            <person name="Fracassetti M."/>
        </authorList>
    </citation>
    <scope>NUCLEOTIDE SEQUENCE [LARGE SCALE GENOMIC DNA]</scope>
</reference>
<evidence type="ECO:0000313" key="3">
    <source>
        <dbReference type="Proteomes" id="UP001497516"/>
    </source>
</evidence>
<dbReference type="Proteomes" id="UP001497516">
    <property type="component" value="Chromosome 2"/>
</dbReference>
<evidence type="ECO:0000256" key="1">
    <source>
        <dbReference type="SAM" id="MobiDB-lite"/>
    </source>
</evidence>
<sequence>MLSGNLFPFLVESTIILPPFGEGGGMDGGGGAEVRESPGAMVEEGFEVPEREVSGGHQPSTRGIGDSVEIPPVKRNRLHVFQCFDLDFAFQASSSLIARRW</sequence>
<dbReference type="EMBL" id="OZ034815">
    <property type="protein sequence ID" value="CAL1369629.1"/>
    <property type="molecule type" value="Genomic_DNA"/>
</dbReference>
<protein>
    <submittedName>
        <fullName evidence="2">Uncharacterized protein</fullName>
    </submittedName>
</protein>
<proteinExistence type="predicted"/>
<evidence type="ECO:0000313" key="2">
    <source>
        <dbReference type="EMBL" id="CAL1369629.1"/>
    </source>
</evidence>
<dbReference type="AlphaFoldDB" id="A0AAV2D7Y9"/>
<gene>
    <name evidence="2" type="ORF">LTRI10_LOCUS12139</name>
</gene>
<name>A0AAV2D7Y9_9ROSI</name>
<accession>A0AAV2D7Y9</accession>
<feature type="region of interest" description="Disordered" evidence="1">
    <location>
        <begin position="49"/>
        <end position="68"/>
    </location>
</feature>
<organism evidence="2 3">
    <name type="scientific">Linum trigynum</name>
    <dbReference type="NCBI Taxonomy" id="586398"/>
    <lineage>
        <taxon>Eukaryota</taxon>
        <taxon>Viridiplantae</taxon>
        <taxon>Streptophyta</taxon>
        <taxon>Embryophyta</taxon>
        <taxon>Tracheophyta</taxon>
        <taxon>Spermatophyta</taxon>
        <taxon>Magnoliopsida</taxon>
        <taxon>eudicotyledons</taxon>
        <taxon>Gunneridae</taxon>
        <taxon>Pentapetalae</taxon>
        <taxon>rosids</taxon>
        <taxon>fabids</taxon>
        <taxon>Malpighiales</taxon>
        <taxon>Linaceae</taxon>
        <taxon>Linum</taxon>
    </lineage>
</organism>
<keyword evidence="3" id="KW-1185">Reference proteome</keyword>